<comment type="caution">
    <text evidence="3">The sequence shown here is derived from an EMBL/GenBank/DDBJ whole genome shotgun (WGS) entry which is preliminary data.</text>
</comment>
<evidence type="ECO:0000256" key="1">
    <source>
        <dbReference type="SAM" id="SignalP"/>
    </source>
</evidence>
<dbReference type="Gene3D" id="1.10.530.10">
    <property type="match status" value="1"/>
</dbReference>
<dbReference type="SUPFAM" id="SSF53955">
    <property type="entry name" value="Lysozyme-like"/>
    <property type="match status" value="1"/>
</dbReference>
<accession>A0ABT6B585</accession>
<evidence type="ECO:0000313" key="3">
    <source>
        <dbReference type="EMBL" id="MDF3840052.1"/>
    </source>
</evidence>
<sequence length="180" mass="19622">MRHSFVVVLAFLALQPVWAHACWRDAGQRYGVSPELLYAIARTESNLNPRAVNRAHRASTGSYDIGLMQINSGHLPRLARHGIGETDLYDPCTNLNVGAWLLADAFARHGVTWNAVGAYNAACSRLKGDACTQARARYAWKVYHRLPGQTTPLNGASARPAPPIQAASIQPLRMGVRVAP</sequence>
<dbReference type="InterPro" id="IPR023346">
    <property type="entry name" value="Lysozyme-like_dom_sf"/>
</dbReference>
<feature type="signal peptide" evidence="1">
    <location>
        <begin position="1"/>
        <end position="21"/>
    </location>
</feature>
<organism evidence="3 4">
    <name type="scientific">Cupriavidus basilensis</name>
    <dbReference type="NCBI Taxonomy" id="68895"/>
    <lineage>
        <taxon>Bacteria</taxon>
        <taxon>Pseudomonadati</taxon>
        <taxon>Pseudomonadota</taxon>
        <taxon>Betaproteobacteria</taxon>
        <taxon>Burkholderiales</taxon>
        <taxon>Burkholderiaceae</taxon>
        <taxon>Cupriavidus</taxon>
    </lineage>
</organism>
<feature type="domain" description="Transglycosylase SLT" evidence="2">
    <location>
        <begin position="22"/>
        <end position="127"/>
    </location>
</feature>
<feature type="chain" id="PRO_5045882672" evidence="1">
    <location>
        <begin position="22"/>
        <end position="180"/>
    </location>
</feature>
<dbReference type="Pfam" id="PF01464">
    <property type="entry name" value="SLT"/>
    <property type="match status" value="1"/>
</dbReference>
<dbReference type="EMBL" id="JARJLM010000733">
    <property type="protein sequence ID" value="MDF3840052.1"/>
    <property type="molecule type" value="Genomic_DNA"/>
</dbReference>
<evidence type="ECO:0000259" key="2">
    <source>
        <dbReference type="Pfam" id="PF01464"/>
    </source>
</evidence>
<dbReference type="RefSeq" id="WP_276269616.1">
    <property type="nucleotide sequence ID" value="NZ_JARJLM010000733.1"/>
</dbReference>
<protein>
    <submittedName>
        <fullName evidence="3">Lytic transglycosylase domain-containing protein</fullName>
    </submittedName>
</protein>
<reference evidence="3 4" key="1">
    <citation type="submission" date="2023-03" db="EMBL/GenBank/DDBJ databases">
        <title>Draft assemblies of triclosan tolerant bacteria isolated from returned activated sludge.</title>
        <authorList>
            <person name="Van Hamelsveld S."/>
        </authorList>
    </citation>
    <scope>NUCLEOTIDE SEQUENCE [LARGE SCALE GENOMIC DNA]</scope>
    <source>
        <strain evidence="3 4">GW210010_S58</strain>
    </source>
</reference>
<proteinExistence type="predicted"/>
<evidence type="ECO:0000313" key="4">
    <source>
        <dbReference type="Proteomes" id="UP001216674"/>
    </source>
</evidence>
<name>A0ABT6B585_9BURK</name>
<keyword evidence="1" id="KW-0732">Signal</keyword>
<dbReference type="InterPro" id="IPR008258">
    <property type="entry name" value="Transglycosylase_SLT_dom_1"/>
</dbReference>
<dbReference type="CDD" id="cd13400">
    <property type="entry name" value="LT_IagB-like"/>
    <property type="match status" value="1"/>
</dbReference>
<keyword evidence="4" id="KW-1185">Reference proteome</keyword>
<gene>
    <name evidence="3" type="ORF">P3W85_45085</name>
</gene>
<dbReference type="Proteomes" id="UP001216674">
    <property type="component" value="Unassembled WGS sequence"/>
</dbReference>